<evidence type="ECO:0000313" key="2">
    <source>
        <dbReference type="EMBL" id="VBA52218.1"/>
    </source>
</evidence>
<evidence type="ECO:0000313" key="3">
    <source>
        <dbReference type="Proteomes" id="UP000268285"/>
    </source>
</evidence>
<keyword evidence="3" id="KW-1185">Reference proteome</keyword>
<evidence type="ECO:0000256" key="1">
    <source>
        <dbReference type="SAM" id="MobiDB-lite"/>
    </source>
</evidence>
<feature type="region of interest" description="Disordered" evidence="1">
    <location>
        <begin position="59"/>
        <end position="85"/>
    </location>
</feature>
<organism evidence="2 3">
    <name type="scientific">Mycobacterium pseudokansasii</name>
    <dbReference type="NCBI Taxonomy" id="2341080"/>
    <lineage>
        <taxon>Bacteria</taxon>
        <taxon>Bacillati</taxon>
        <taxon>Actinomycetota</taxon>
        <taxon>Actinomycetes</taxon>
        <taxon>Mycobacteriales</taxon>
        <taxon>Mycobacteriaceae</taxon>
        <taxon>Mycobacterium</taxon>
    </lineage>
</organism>
<dbReference type="AlphaFoldDB" id="A0A498QQS5"/>
<proteinExistence type="predicted"/>
<accession>A0A498QQS5</accession>
<gene>
    <name evidence="2" type="ORF">LAUMK142_03449</name>
</gene>
<reference evidence="2 3" key="1">
    <citation type="submission" date="2018-09" db="EMBL/GenBank/DDBJ databases">
        <authorList>
            <person name="Tagini F."/>
        </authorList>
    </citation>
    <scope>NUCLEOTIDE SEQUENCE [LARGE SCALE GENOMIC DNA]</scope>
    <source>
        <strain evidence="2 3">MK142</strain>
    </source>
</reference>
<dbReference type="EMBL" id="UPHU01000001">
    <property type="protein sequence ID" value="VBA52218.1"/>
    <property type="molecule type" value="Genomic_DNA"/>
</dbReference>
<protein>
    <recommendedName>
        <fullName evidence="4">Zinc-ribbon domain-containing protein</fullName>
    </recommendedName>
</protein>
<sequence>MTTMTACRTCGTEPLANARFCHNCGSPVDDTAARAVFGAPAALEDHAVRACPAAPGLVTERDRGDRDGALPRLRAAGDELFQRES</sequence>
<evidence type="ECO:0008006" key="4">
    <source>
        <dbReference type="Google" id="ProtNLM"/>
    </source>
</evidence>
<dbReference type="RefSeq" id="WP_081260352.1">
    <property type="nucleotide sequence ID" value="NZ_JAIENV010000215.1"/>
</dbReference>
<name>A0A498QQS5_9MYCO</name>
<dbReference type="Proteomes" id="UP000268285">
    <property type="component" value="Unassembled WGS sequence"/>
</dbReference>